<organism evidence="3 4">
    <name type="scientific">Huso huso</name>
    <name type="common">Beluga</name>
    <name type="synonym">Acipenser huso</name>
    <dbReference type="NCBI Taxonomy" id="61971"/>
    <lineage>
        <taxon>Eukaryota</taxon>
        <taxon>Metazoa</taxon>
        <taxon>Chordata</taxon>
        <taxon>Craniata</taxon>
        <taxon>Vertebrata</taxon>
        <taxon>Euteleostomi</taxon>
        <taxon>Actinopterygii</taxon>
        <taxon>Chondrostei</taxon>
        <taxon>Acipenseriformes</taxon>
        <taxon>Acipenseridae</taxon>
        <taxon>Huso</taxon>
    </lineage>
</organism>
<reference evidence="3 4" key="1">
    <citation type="submission" date="2021-05" db="EMBL/GenBank/DDBJ databases">
        <authorList>
            <person name="Zahm M."/>
            <person name="Klopp C."/>
            <person name="Cabau C."/>
            <person name="Kuhl H."/>
            <person name="Suciu R."/>
            <person name="Ciorpac M."/>
            <person name="Holostenco D."/>
            <person name="Gessner J."/>
            <person name="Wuertz S."/>
            <person name="Hohne C."/>
            <person name="Stock M."/>
            <person name="Gislard M."/>
            <person name="Lluch J."/>
            <person name="Milhes M."/>
            <person name="Lampietro C."/>
            <person name="Lopez Roques C."/>
            <person name="Donnadieu C."/>
            <person name="Du K."/>
            <person name="Schartl M."/>
            <person name="Guiguen Y."/>
        </authorList>
    </citation>
    <scope>NUCLEOTIDE SEQUENCE [LARGE SCALE GENOMIC DNA]</scope>
    <source>
        <strain evidence="3">Hh-F2</strain>
        <tissue evidence="3">Blood</tissue>
    </source>
</reference>
<evidence type="ECO:0000259" key="2">
    <source>
        <dbReference type="Pfam" id="PF22795"/>
    </source>
</evidence>
<dbReference type="EMBL" id="JAHFZB010000026">
    <property type="protein sequence ID" value="KAK6473917.1"/>
    <property type="molecule type" value="Genomic_DNA"/>
</dbReference>
<evidence type="ECO:0000313" key="3">
    <source>
        <dbReference type="EMBL" id="KAK6473917.1"/>
    </source>
</evidence>
<gene>
    <name evidence="3" type="ORF">HHUSO_G26040</name>
</gene>
<name>A0ABR0YMT3_HUSHU</name>
<comment type="caution">
    <text evidence="3">The sequence shown here is derived from an EMBL/GenBank/DDBJ whole genome shotgun (WGS) entry which is preliminary data.</text>
</comment>
<accession>A0ABR0YMT3</accession>
<evidence type="ECO:0000313" key="4">
    <source>
        <dbReference type="Proteomes" id="UP001369086"/>
    </source>
</evidence>
<keyword evidence="4" id="KW-1185">Reference proteome</keyword>
<dbReference type="Pfam" id="PF22795">
    <property type="entry name" value="DUF4796_N"/>
    <property type="match status" value="1"/>
</dbReference>
<feature type="domain" description="MKRN2 opposite strand protein-like C-terminal" evidence="1">
    <location>
        <begin position="45"/>
        <end position="199"/>
    </location>
</feature>
<dbReference type="InterPro" id="IPR053922">
    <property type="entry name" value="MKRN2OS-like_N"/>
</dbReference>
<feature type="domain" description="MKRN2 opposite strand protein-like N-terminal" evidence="2">
    <location>
        <begin position="7"/>
        <end position="34"/>
    </location>
</feature>
<dbReference type="InterPro" id="IPR053921">
    <property type="entry name" value="MKRN2OS-like_C"/>
</dbReference>
<proteinExistence type="predicted"/>
<dbReference type="Pfam" id="PF16044">
    <property type="entry name" value="DUF4796_C"/>
    <property type="match status" value="1"/>
</dbReference>
<sequence>MDMDKAGVIKFRHCGKHIYCFFVPEYCPVCRESLSSRTRRLEEAPVSIPNPFINGHKVTSSFLVKPTKGTFLRNMHSFTVPLCVWGFLPGVVYNYNEAGVCRDEHGWEQSVSIPLVQPDMYSLINQWDRYLEQFSSTDMWDPQRYEEHEHNCYTYALTFINCLLATQGKRQLTKSDFTEKFVLPRTRRASRYITLYQEISHKSFYIVDSSQREEDSYV</sequence>
<dbReference type="InterPro" id="IPR032016">
    <property type="entry name" value="MKRN2OS-like"/>
</dbReference>
<protein>
    <submittedName>
        <fullName evidence="3">MKRN2 opposite strand protein-like</fullName>
    </submittedName>
</protein>
<dbReference type="PANTHER" id="PTHR33963:SF2">
    <property type="entry name" value="MKRN2 OPPOSITE STRAND PROTEIN"/>
    <property type="match status" value="1"/>
</dbReference>
<dbReference type="PANTHER" id="PTHR33963">
    <property type="entry name" value="MKRN2 OPPOSITE STRAND PROTEIN"/>
    <property type="match status" value="1"/>
</dbReference>
<evidence type="ECO:0000259" key="1">
    <source>
        <dbReference type="Pfam" id="PF16044"/>
    </source>
</evidence>
<dbReference type="Proteomes" id="UP001369086">
    <property type="component" value="Unassembled WGS sequence"/>
</dbReference>